<proteinExistence type="predicted"/>
<evidence type="ECO:0000313" key="1">
    <source>
        <dbReference type="EMBL" id="DAD86069.1"/>
    </source>
</evidence>
<sequence length="94" mass="10996">MFESFKLSRFKRHVKSWIVTNLKSYPSNWLSLLDEDELDTFFKCLVNNVTTQLANENNVVVGDDTRIGNVLGVVIEYSYHMISNKTYGYLFTYI</sequence>
<reference evidence="1" key="1">
    <citation type="journal article" date="2021" name="Proc. Natl. Acad. Sci. U.S.A.">
        <title>A Catalog of Tens of Thousands of Viruses from Human Metagenomes Reveals Hidden Associations with Chronic Diseases.</title>
        <authorList>
            <person name="Tisza M.J."/>
            <person name="Buck C.B."/>
        </authorList>
    </citation>
    <scope>NUCLEOTIDE SEQUENCE</scope>
    <source>
        <strain evidence="1">CtoSr5</strain>
    </source>
</reference>
<name>A0A8S5MUK6_9CAUD</name>
<organism evidence="1">
    <name type="scientific">Siphoviridae sp. ctoSr5</name>
    <dbReference type="NCBI Taxonomy" id="2826460"/>
    <lineage>
        <taxon>Viruses</taxon>
        <taxon>Duplodnaviria</taxon>
        <taxon>Heunggongvirae</taxon>
        <taxon>Uroviricota</taxon>
        <taxon>Caudoviricetes</taxon>
    </lineage>
</organism>
<dbReference type="EMBL" id="BK014993">
    <property type="protein sequence ID" value="DAD86069.1"/>
    <property type="molecule type" value="Genomic_DNA"/>
</dbReference>
<accession>A0A8S5MUK6</accession>
<protein>
    <submittedName>
        <fullName evidence="1">Uncharacterized protein</fullName>
    </submittedName>
</protein>